<dbReference type="PANTHER" id="PTHR21419">
    <property type="match status" value="1"/>
</dbReference>
<dbReference type="InterPro" id="IPR015943">
    <property type="entry name" value="WD40/YVTN_repeat-like_dom_sf"/>
</dbReference>
<protein>
    <recommendedName>
        <fullName evidence="7">DEX1 C-terminal domain-containing protein</fullName>
    </recommendedName>
</protein>
<evidence type="ECO:0000259" key="7">
    <source>
        <dbReference type="Pfam" id="PF23722"/>
    </source>
</evidence>
<dbReference type="PANTHER" id="PTHR21419:SF23">
    <property type="entry name" value="PROTEIN DEFECTIVE IN EXINE FORMATION 1"/>
    <property type="match status" value="1"/>
</dbReference>
<evidence type="ECO:0000256" key="4">
    <source>
        <dbReference type="ARBA" id="ARBA00023136"/>
    </source>
</evidence>
<keyword evidence="3 5" id="KW-1133">Transmembrane helix</keyword>
<evidence type="ECO:0000256" key="1">
    <source>
        <dbReference type="ARBA" id="ARBA00004167"/>
    </source>
</evidence>
<dbReference type="SUPFAM" id="SSF69318">
    <property type="entry name" value="Integrin alpha N-terminal domain"/>
    <property type="match status" value="1"/>
</dbReference>
<gene>
    <name evidence="8" type="primary">ORF139778</name>
</gene>
<organism evidence="8">
    <name type="scientific">Arion vulgaris</name>
    <dbReference type="NCBI Taxonomy" id="1028688"/>
    <lineage>
        <taxon>Eukaryota</taxon>
        <taxon>Metazoa</taxon>
        <taxon>Spiralia</taxon>
        <taxon>Lophotrochozoa</taxon>
        <taxon>Mollusca</taxon>
        <taxon>Gastropoda</taxon>
        <taxon>Heterobranchia</taxon>
        <taxon>Euthyneura</taxon>
        <taxon>Panpulmonata</taxon>
        <taxon>Eupulmonata</taxon>
        <taxon>Stylommatophora</taxon>
        <taxon>Helicina</taxon>
        <taxon>Arionoidea</taxon>
        <taxon>Arionidae</taxon>
        <taxon>Arion</taxon>
    </lineage>
</organism>
<dbReference type="GO" id="GO:0016020">
    <property type="term" value="C:membrane"/>
    <property type="evidence" value="ECO:0007669"/>
    <property type="project" value="UniProtKB-SubCell"/>
</dbReference>
<sequence length="674" mass="74405">MLSVYRTIIFFRLLMLCLSSAEDGIASKQMSEQIRKRCPYRMRKLWQTDVSSFPFAATPLVVDVDGDGGLDIVAAPFGESLAVIEGETGKPLHDTSWPQHNLDKSLHSSPLQYDVDEDGVLDILFMTTQGEGLFYSRLGHALNKYTFQLDAVFIKSDWYKTASTVGYQDIHKYVTDKPIAGYIEVDAHILSTPVVHNMHLLVIPVSFYFDDDEDGDNYRKSAETEPQGHTDSRDKFYVGAVAILDLKQLQISKSHGDTVVQDLSFIKLFYLELSQTPVMTLFTPTVIDVDGNFREPEIIIGLTSGNLYVLSLDGKHRPGFPVTVGSISGRIAAANLDKDSGLELVVMDTNGIVNCLDSKTGRIKWSTNVGGKSFAGSQIVDVDLDGRLDVVVATDVGKIFALHGDNGSVLTNYPFKTGRRIAGHVLVTRFNALRGPVDLVFLSDDGELHILAGDHSCLSQVALTDFSLVDILVQNVVLMNRGMELIVSTSDGSLICLGSGSESPPEELYEEEYLVMSSRIAYPSSPHSYNDFIFTVNKILVLIDGKFKARKEVTGSSFDLYLTIFGAGRGQKLDVRVYMGSIEVHQEMMTDVGSTRLKIQAPEQPGQAQVTVAVYDEHGFVATDSIFLKFNQLILLDLQWLVLAPFIAMVVILLVNHGFPAKDLLPITFPFKSK</sequence>
<dbReference type="EMBL" id="HACG01037061">
    <property type="protein sequence ID" value="CEK83926.1"/>
    <property type="molecule type" value="Transcribed_RNA"/>
</dbReference>
<evidence type="ECO:0000256" key="3">
    <source>
        <dbReference type="ARBA" id="ARBA00022989"/>
    </source>
</evidence>
<name>A0A0B7AVA1_9EUPU</name>
<keyword evidence="6" id="KW-0732">Signal</keyword>
<dbReference type="InterPro" id="IPR056376">
    <property type="entry name" value="DEX1_C"/>
</dbReference>
<keyword evidence="4 5" id="KW-0472">Membrane</keyword>
<dbReference type="Gene3D" id="2.130.10.10">
    <property type="entry name" value="YVTN repeat-like/Quinoprotein amine dehydrogenase"/>
    <property type="match status" value="1"/>
</dbReference>
<feature type="transmembrane region" description="Helical" evidence="5">
    <location>
        <begin position="633"/>
        <end position="655"/>
    </location>
</feature>
<feature type="signal peptide" evidence="6">
    <location>
        <begin position="1"/>
        <end position="21"/>
    </location>
</feature>
<feature type="chain" id="PRO_5002111857" description="DEX1 C-terminal domain-containing protein" evidence="6">
    <location>
        <begin position="22"/>
        <end position="674"/>
    </location>
</feature>
<reference evidence="8" key="1">
    <citation type="submission" date="2014-12" db="EMBL/GenBank/DDBJ databases">
        <title>Insight into the proteome of Arion vulgaris.</title>
        <authorList>
            <person name="Aradska J."/>
            <person name="Bulat T."/>
            <person name="Smidak R."/>
            <person name="Sarate P."/>
            <person name="Gangsoo J."/>
            <person name="Sialana F."/>
            <person name="Bilban M."/>
            <person name="Lubec G."/>
        </authorList>
    </citation>
    <scope>NUCLEOTIDE SEQUENCE</scope>
    <source>
        <tissue evidence="8">Skin</tissue>
    </source>
</reference>
<dbReference type="AlphaFoldDB" id="A0A0B7AVA1"/>
<dbReference type="InterPro" id="IPR045232">
    <property type="entry name" value="FAM234"/>
</dbReference>
<proteinExistence type="predicted"/>
<comment type="subcellular location">
    <subcellularLocation>
        <location evidence="1">Membrane</location>
        <topology evidence="1">Single-pass membrane protein</topology>
    </subcellularLocation>
</comment>
<dbReference type="InterPro" id="IPR028994">
    <property type="entry name" value="Integrin_alpha_N"/>
</dbReference>
<accession>A0A0B7AVA1</accession>
<keyword evidence="2 5" id="KW-0812">Transmembrane</keyword>
<evidence type="ECO:0000256" key="2">
    <source>
        <dbReference type="ARBA" id="ARBA00022692"/>
    </source>
</evidence>
<evidence type="ECO:0000256" key="6">
    <source>
        <dbReference type="SAM" id="SignalP"/>
    </source>
</evidence>
<dbReference type="Pfam" id="PF23722">
    <property type="entry name" value="Beta-sand_DEX1"/>
    <property type="match status" value="1"/>
</dbReference>
<evidence type="ECO:0000256" key="5">
    <source>
        <dbReference type="SAM" id="Phobius"/>
    </source>
</evidence>
<evidence type="ECO:0000313" key="8">
    <source>
        <dbReference type="EMBL" id="CEK83926.1"/>
    </source>
</evidence>
<feature type="domain" description="DEX1 C-terminal" evidence="7">
    <location>
        <begin position="541"/>
        <end position="631"/>
    </location>
</feature>